<organism evidence="1">
    <name type="scientific">Edafosvirus sp</name>
    <dbReference type="NCBI Taxonomy" id="2487765"/>
    <lineage>
        <taxon>Viruses</taxon>
        <taxon>Varidnaviria</taxon>
        <taxon>Bamfordvirae</taxon>
        <taxon>Nucleocytoviricota</taxon>
        <taxon>Megaviricetes</taxon>
        <taxon>Imitervirales</taxon>
        <taxon>Mimiviridae</taxon>
        <taxon>Klosneuvirinae</taxon>
    </lineage>
</organism>
<proteinExistence type="predicted"/>
<protein>
    <submittedName>
        <fullName evidence="1">Uncharacterized protein</fullName>
    </submittedName>
</protein>
<sequence>MDGYALTQKYENHNTDATFSCYGFHTLVQVHWESVLKLKTKSLKINIIIYTITTKMSGYGFRPANKSLVKNKKILQRRSGIPFEYNKCLFKKIKEFISKFGAYYNKPCNWDIQDIFQTITKMKLYDPITLKIPERKFYWIMNKKDDDTGKYYHEGGWCTTIGHTIPTPNAIDELTKIIGRQKTVSVGSCMSLFEYMLQCKGCNVTCVDIDICPFSYTNVLTVPPMCDNIFKKLKLNDINVLLLIWPQPDDYKSVSEYGKTGYDERAINSFSGDTVIFIGHFSNDVVGSSNFKQILKQEFKFMQEISLPFCIEENYMPKIYVYTRKPKKMFPYAQSKKIEIVDN</sequence>
<accession>A0A3G4ZVY9</accession>
<gene>
    <name evidence="1" type="ORF">Edafosvirus1_114</name>
</gene>
<name>A0A3G4ZVY9_9VIRU</name>
<evidence type="ECO:0000313" key="1">
    <source>
        <dbReference type="EMBL" id="AYV77783.1"/>
    </source>
</evidence>
<reference evidence="1" key="1">
    <citation type="submission" date="2018-10" db="EMBL/GenBank/DDBJ databases">
        <title>Hidden diversity of soil giant viruses.</title>
        <authorList>
            <person name="Schulz F."/>
            <person name="Alteio L."/>
            <person name="Goudeau D."/>
            <person name="Ryan E.M."/>
            <person name="Malmstrom R.R."/>
            <person name="Blanchard J."/>
            <person name="Woyke T."/>
        </authorList>
    </citation>
    <scope>NUCLEOTIDE SEQUENCE</scope>
    <source>
        <strain evidence="1">EDV1</strain>
    </source>
</reference>
<dbReference type="PANTHER" id="PTHR39290">
    <property type="entry name" value="C3H1-TYPE DOMAIN-CONTAINING PROTEIN-RELATED"/>
    <property type="match status" value="1"/>
</dbReference>
<dbReference type="EMBL" id="MK072066">
    <property type="protein sequence ID" value="AYV77783.1"/>
    <property type="molecule type" value="Genomic_DNA"/>
</dbReference>
<dbReference type="PANTHER" id="PTHR39290:SF6">
    <property type="entry name" value="S-ADENOSYL-L-METHIONINE-DEPENDENT METHYLTRANSFERASES SUPERFAMILY PROTEIN"/>
    <property type="match status" value="1"/>
</dbReference>